<sequence>MTGCSLHMHNYLVNSLICLVLILLIRKVIYWLVCILKSVTMDLVIIALLLSLVAPTTYATNCVDDSLADYKYNTICMFHPDITEPDWQNILSQLLLSKGIPLGSMIYVKYTSIDEIITGNRFYCDYNIVLVDASAYTNDQYANLDQVVDMLMYNYDCIDMDVNLYYYSQQEGELWLASGSCEVKVCPLNQQTLGIGCNIADSSTYATLTTANDKFEIIDVINDINYKINITTTVCNIKRCYKQSERTNVAVIQIGGYNVYDISESPVTYRSNHRMMRVSWKKWWAIFYQVVDFINDILTTMVRQTHNNGIYRVVRQ</sequence>
<evidence type="ECO:0000256" key="4">
    <source>
        <dbReference type="ARBA" id="ARBA00022723"/>
    </source>
</evidence>
<evidence type="ECO:0000256" key="6">
    <source>
        <dbReference type="ARBA" id="ARBA00022770"/>
    </source>
</evidence>
<dbReference type="GO" id="GO:0039621">
    <property type="term" value="C:T=13 icosahedral viral capsid"/>
    <property type="evidence" value="ECO:0007669"/>
    <property type="project" value="UniProtKB-UniRule"/>
</dbReference>
<keyword evidence="7 12" id="KW-0106">Calcium</keyword>
<keyword evidence="3 12" id="KW-1146">T=13 icosahedral capsid protein</keyword>
<evidence type="ECO:0000256" key="11">
    <source>
        <dbReference type="ARBA" id="ARBA00023184"/>
    </source>
</evidence>
<evidence type="ECO:0000256" key="10">
    <source>
        <dbReference type="ARBA" id="ARBA00023180"/>
    </source>
</evidence>
<evidence type="ECO:0000256" key="2">
    <source>
        <dbReference type="ARBA" id="ARBA00022581"/>
    </source>
</evidence>
<keyword evidence="14" id="KW-1133">Transmembrane helix</keyword>
<dbReference type="HAMAP" id="MF_04130">
    <property type="entry name" value="Rota_VP7"/>
    <property type="match status" value="1"/>
</dbReference>
<evidence type="ECO:0000256" key="5">
    <source>
        <dbReference type="ARBA" id="ARBA00022729"/>
    </source>
</evidence>
<dbReference type="Gene3D" id="3.40.50.11130">
    <property type="entry name" value="Glycoprotein VP7, domain 1"/>
    <property type="match status" value="1"/>
</dbReference>
<feature type="transmembrane region" description="Helical" evidence="14">
    <location>
        <begin position="12"/>
        <end position="33"/>
    </location>
</feature>
<comment type="subcellular location">
    <subcellularLocation>
        <location evidence="12 13">Host endoplasmic reticulum lumen</location>
    </subcellularLocation>
    <subcellularLocation>
        <location evidence="12">Virion</location>
    </subcellularLocation>
    <text evidence="12">The outer layer contains 780 copies of VP7, grouped as 260 trimers. Immature double-layered particles assembled in the cytoplasm bud across the membrane of the endoplasmic reticulum, acquiring during this process a transient lipid membrane that is modified with the ER resident viral glycoproteins NSP4 and VP7; these enveloped particles also contain VP4. As the particles move towards the interior of the ER cisternae, the transient lipid membrane and the non-structural protein NSP4 are lost, while the virus surface proteins VP4 and VP7 rearrange to form the outermost virus protein layer, yielding mature infectious triple-layered particles.</text>
</comment>
<keyword evidence="14" id="KW-0812">Transmembrane</keyword>
<dbReference type="Gene3D" id="2.60.120.800">
    <property type="entry name" value="Rotavirus outer-layer protein VP7, domain 2"/>
    <property type="match status" value="1"/>
</dbReference>
<dbReference type="Proteomes" id="UP000247069">
    <property type="component" value="Genome"/>
</dbReference>
<evidence type="ECO:0000256" key="3">
    <source>
        <dbReference type="ARBA" id="ARBA00022708"/>
    </source>
</evidence>
<dbReference type="InterPro" id="IPR001963">
    <property type="entry name" value="VP7"/>
</dbReference>
<keyword evidence="6 12" id="KW-1152">Outer capsid protein</keyword>
<accession>A0A0K0LAT4</accession>
<evidence type="ECO:0000256" key="12">
    <source>
        <dbReference type="HAMAP-Rule" id="MF_04130"/>
    </source>
</evidence>
<evidence type="ECO:0000313" key="15">
    <source>
        <dbReference type="EMBL" id="AIW53355.1"/>
    </source>
</evidence>
<dbReference type="EMBL" id="KM254196">
    <property type="protein sequence ID" value="AIW53355.1"/>
    <property type="molecule type" value="Genomic_RNA"/>
</dbReference>
<dbReference type="InterPro" id="IPR042207">
    <property type="entry name" value="VP7_1"/>
</dbReference>
<keyword evidence="11 12" id="KW-1038">Host endoplasmic reticulum</keyword>
<keyword evidence="8 12" id="KW-0946">Virion</keyword>
<feature type="transmembrane region" description="Helical" evidence="14">
    <location>
        <begin position="40"/>
        <end position="58"/>
    </location>
</feature>
<reference evidence="16" key="1">
    <citation type="submission" date="2014-07" db="EMBL/GenBank/DDBJ databases">
        <title>Viral metagenomic analysis of the feces of chickens with Runting-Stunting Syndrome.</title>
        <authorList>
            <person name="Kim H."/>
            <person name="Choi J."/>
            <person name="Lee H."/>
            <person name="Kwon Y."/>
        </authorList>
    </citation>
    <scope>NUCLEOTIDE SEQUENCE [LARGE SCALE GENOMIC DNA]</scope>
</reference>
<comment type="similarity">
    <text evidence="12 13">Belongs to the rotavirus VP7 family.</text>
</comment>
<keyword evidence="4 12" id="KW-0479">Metal-binding</keyword>
<dbReference type="GO" id="GO:0039624">
    <property type="term" value="C:viral outer capsid"/>
    <property type="evidence" value="ECO:0007669"/>
    <property type="project" value="UniProtKB-UniRule"/>
</dbReference>
<proteinExistence type="inferred from homology"/>
<dbReference type="GO" id="GO:0046872">
    <property type="term" value="F:metal ion binding"/>
    <property type="evidence" value="ECO:0007669"/>
    <property type="project" value="UniProtKB-KW"/>
</dbReference>
<comment type="subunit">
    <text evidence="12">Homotrimer; disulfide-linked. 2 Ca(2+) ions bound at each subunit interface in the trimer hold the trimer together. Interacts with the intermediate capsid protein VP6. Interacts with the outer capsid protein VP5*.</text>
</comment>
<evidence type="ECO:0000256" key="1">
    <source>
        <dbReference type="ARBA" id="ARBA00022561"/>
    </source>
</evidence>
<comment type="function">
    <text evidence="13">Rotavirus attachment and entry into the host cell probably involves multiple sequential contacts between the outer capsid proteins VP4 and VP7, and the cell receptors.</text>
</comment>
<evidence type="ECO:0000256" key="9">
    <source>
        <dbReference type="ARBA" id="ARBA00023157"/>
    </source>
</evidence>
<keyword evidence="5" id="KW-0732">Signal</keyword>
<keyword evidence="9 12" id="KW-1015">Disulfide bond</keyword>
<keyword evidence="2 12" id="KW-0945">Host-virus interaction</keyword>
<dbReference type="GO" id="GO:0044166">
    <property type="term" value="C:host cell endoplasmic reticulum lumen"/>
    <property type="evidence" value="ECO:0007669"/>
    <property type="project" value="UniProtKB-SubCell"/>
</dbReference>
<evidence type="ECO:0000256" key="14">
    <source>
        <dbReference type="SAM" id="Phobius"/>
    </source>
</evidence>
<name>A0A0K0LAT4_9REOV</name>
<keyword evidence="14" id="KW-0472">Membrane</keyword>
<evidence type="ECO:0000256" key="7">
    <source>
        <dbReference type="ARBA" id="ARBA00022837"/>
    </source>
</evidence>
<comment type="function">
    <text evidence="12">Calcium-binding protein that interacts with rotavirus cell receptors once the initial attachment by VP4 has been achieved. Rotavirus attachment and entry into the host cell probably involves multiple sequential contacts between the outer capsid proteins VP4 and VP7, and the cell receptors. Following entry into the host cell, low intracellular or intravesicular Ca(2+) concentration probably causes the calcium-stabilized VP7 trimers to dissociate from the virion. This step is probably necessary for the membrane-disrupting entry step and the release of VP4, which is locked onto the virion by VP7.</text>
</comment>
<organism evidence="15 16">
    <name type="scientific">Rotavirus D</name>
    <dbReference type="NCBI Taxonomy" id="335100"/>
    <lineage>
        <taxon>Viruses</taxon>
        <taxon>Riboviria</taxon>
        <taxon>Orthornavirae</taxon>
        <taxon>Duplornaviricota</taxon>
        <taxon>Resentoviricetes</taxon>
        <taxon>Reovirales</taxon>
        <taxon>Sedoreoviridae</taxon>
        <taxon>Rotavirus</taxon>
        <taxon>Rotavirus deltagastroenteritidis</taxon>
    </lineage>
</organism>
<keyword evidence="10 12" id="KW-0325">Glycoprotein</keyword>
<comment type="subunit">
    <text evidence="13">Homotrimer. 2 Ca(2+) ions bound at each subunit interface in the trimer hold the trimer together.</text>
</comment>
<evidence type="ECO:0000256" key="13">
    <source>
        <dbReference type="RuleBase" id="RU363022"/>
    </source>
</evidence>
<keyword evidence="1 12" id="KW-0167">Capsid protein</keyword>
<evidence type="ECO:0000256" key="8">
    <source>
        <dbReference type="ARBA" id="ARBA00022844"/>
    </source>
</evidence>
<dbReference type="Pfam" id="PF00434">
    <property type="entry name" value="VP7"/>
    <property type="match status" value="1"/>
</dbReference>
<dbReference type="InterPro" id="IPR042210">
    <property type="entry name" value="VP7_2"/>
</dbReference>
<protein>
    <recommendedName>
        <fullName evidence="12 13">Outer capsid glycoprotein VP7</fullName>
    </recommendedName>
</protein>
<evidence type="ECO:0000313" key="16">
    <source>
        <dbReference type="Proteomes" id="UP000247069"/>
    </source>
</evidence>
<gene>
    <name evidence="15" type="primary">VP7</name>
</gene>